<dbReference type="Proteomes" id="UP000325313">
    <property type="component" value="Unassembled WGS sequence"/>
</dbReference>
<accession>A0A5B0RCD6</accession>
<reference evidence="2 3" key="1">
    <citation type="submission" date="2019-05" db="EMBL/GenBank/DDBJ databases">
        <title>Emergence of the Ug99 lineage of the wheat stem rust pathogen through somatic hybridization.</title>
        <authorList>
            <person name="Li F."/>
            <person name="Upadhyaya N.M."/>
            <person name="Sperschneider J."/>
            <person name="Matny O."/>
            <person name="Nguyen-Phuc H."/>
            <person name="Mago R."/>
            <person name="Raley C."/>
            <person name="Miller M.E."/>
            <person name="Silverstein K.A.T."/>
            <person name="Henningsen E."/>
            <person name="Hirsch C.D."/>
            <person name="Visser B."/>
            <person name="Pretorius Z.A."/>
            <person name="Steffenson B.J."/>
            <person name="Schwessinger B."/>
            <person name="Dodds P.N."/>
            <person name="Figueroa M."/>
        </authorList>
    </citation>
    <scope>NUCLEOTIDE SEQUENCE [LARGE SCALE GENOMIC DNA]</scope>
    <source>
        <strain evidence="2 3">Ug99</strain>
    </source>
</reference>
<dbReference type="AlphaFoldDB" id="A0A5B0RCD6"/>
<keyword evidence="1" id="KW-0732">Signal</keyword>
<comment type="caution">
    <text evidence="2">The sequence shown here is derived from an EMBL/GenBank/DDBJ whole genome shotgun (WGS) entry which is preliminary data.</text>
</comment>
<evidence type="ECO:0000313" key="2">
    <source>
        <dbReference type="EMBL" id="KAA1123029.1"/>
    </source>
</evidence>
<name>A0A5B0RCD6_PUCGR</name>
<dbReference type="EMBL" id="VDEP01000212">
    <property type="protein sequence ID" value="KAA1123029.1"/>
    <property type="molecule type" value="Genomic_DNA"/>
</dbReference>
<feature type="chain" id="PRO_5023017646" evidence="1">
    <location>
        <begin position="19"/>
        <end position="153"/>
    </location>
</feature>
<evidence type="ECO:0000256" key="1">
    <source>
        <dbReference type="SAM" id="SignalP"/>
    </source>
</evidence>
<proteinExistence type="predicted"/>
<organism evidence="2 3">
    <name type="scientific">Puccinia graminis f. sp. tritici</name>
    <dbReference type="NCBI Taxonomy" id="56615"/>
    <lineage>
        <taxon>Eukaryota</taxon>
        <taxon>Fungi</taxon>
        <taxon>Dikarya</taxon>
        <taxon>Basidiomycota</taxon>
        <taxon>Pucciniomycotina</taxon>
        <taxon>Pucciniomycetes</taxon>
        <taxon>Pucciniales</taxon>
        <taxon>Pucciniaceae</taxon>
        <taxon>Puccinia</taxon>
    </lineage>
</organism>
<evidence type="ECO:0000313" key="3">
    <source>
        <dbReference type="Proteomes" id="UP000325313"/>
    </source>
</evidence>
<protein>
    <submittedName>
        <fullName evidence="2">Uncharacterized protein</fullName>
    </submittedName>
</protein>
<sequence length="153" mass="17931">MFTRLIILFLTMWSSSSTLGMAIGTKDESHVERRAVEHLWALPASPPAVEMQQLSPKRFSSGIFIKDPFSANKKEDVEDRKFLFKYIEGSPQFESLNTEEYLKLVKDKEQHSEFVLELLLSYVKTFVQHFFSWRGEGIVCKFYTQRDPFWPPL</sequence>
<gene>
    <name evidence="2" type="ORF">PGTUg99_009422</name>
</gene>
<feature type="signal peptide" evidence="1">
    <location>
        <begin position="1"/>
        <end position="18"/>
    </location>
</feature>